<evidence type="ECO:0000256" key="6">
    <source>
        <dbReference type="RuleBase" id="RU364048"/>
    </source>
</evidence>
<dbReference type="GO" id="GO:0016121">
    <property type="term" value="P:carotene catabolic process"/>
    <property type="evidence" value="ECO:0007669"/>
    <property type="project" value="TreeGrafter"/>
</dbReference>
<dbReference type="PANTHER" id="PTHR10543:SF89">
    <property type="entry name" value="CAROTENOID 9,10(9',10')-CLEAVAGE DIOXYGENASE 1"/>
    <property type="match status" value="1"/>
</dbReference>
<reference evidence="7" key="1">
    <citation type="submission" date="2022-06" db="EMBL/GenBank/DDBJ databases">
        <title>Novel species in genus nocardia.</title>
        <authorList>
            <person name="Li F."/>
        </authorList>
    </citation>
    <scope>NUCLEOTIDE SEQUENCE</scope>
    <source>
        <strain evidence="7">CDC141</strain>
    </source>
</reference>
<dbReference type="EC" id="1.13.11.-" evidence="6"/>
<organism evidence="7 8">
    <name type="scientific">Nocardia pulmonis</name>
    <dbReference type="NCBI Taxonomy" id="2951408"/>
    <lineage>
        <taxon>Bacteria</taxon>
        <taxon>Bacillati</taxon>
        <taxon>Actinomycetota</taxon>
        <taxon>Actinomycetes</taxon>
        <taxon>Mycobacteriales</taxon>
        <taxon>Nocardiaceae</taxon>
        <taxon>Nocardia</taxon>
    </lineage>
</organism>
<dbReference type="EMBL" id="JAMRXG010000030">
    <property type="protein sequence ID" value="MCM6778926.1"/>
    <property type="molecule type" value="Genomic_DNA"/>
</dbReference>
<evidence type="ECO:0000256" key="1">
    <source>
        <dbReference type="ARBA" id="ARBA00006787"/>
    </source>
</evidence>
<keyword evidence="6" id="KW-0223">Dioxygenase</keyword>
<evidence type="ECO:0000256" key="2">
    <source>
        <dbReference type="ARBA" id="ARBA00022723"/>
    </source>
</evidence>
<dbReference type="GO" id="GO:0046872">
    <property type="term" value="F:metal ion binding"/>
    <property type="evidence" value="ECO:0007669"/>
    <property type="project" value="UniProtKB-KW"/>
</dbReference>
<comment type="cofactor">
    <cofactor evidence="5 6">
        <name>Fe(2+)</name>
        <dbReference type="ChEBI" id="CHEBI:29033"/>
    </cofactor>
    <text evidence="5 6">Binds 1 Fe(2+) ion per subunit.</text>
</comment>
<evidence type="ECO:0000256" key="4">
    <source>
        <dbReference type="ARBA" id="ARBA00023004"/>
    </source>
</evidence>
<protein>
    <recommendedName>
        <fullName evidence="6">Dioxygenase</fullName>
        <ecNumber evidence="6">1.13.11.-</ecNumber>
    </recommendedName>
</protein>
<dbReference type="Pfam" id="PF03055">
    <property type="entry name" value="RPE65"/>
    <property type="match status" value="1"/>
</dbReference>
<keyword evidence="3 6" id="KW-0560">Oxidoreductase</keyword>
<dbReference type="Proteomes" id="UP001139157">
    <property type="component" value="Unassembled WGS sequence"/>
</dbReference>
<evidence type="ECO:0000256" key="3">
    <source>
        <dbReference type="ARBA" id="ARBA00023002"/>
    </source>
</evidence>
<dbReference type="AlphaFoldDB" id="A0A9X2EEI1"/>
<gene>
    <name evidence="7" type="ORF">NDR86_36155</name>
</gene>
<feature type="binding site" evidence="5">
    <location>
        <position position="168"/>
    </location>
    <ligand>
        <name>Fe cation</name>
        <dbReference type="ChEBI" id="CHEBI:24875"/>
        <note>catalytic</note>
    </ligand>
</feature>
<dbReference type="PANTHER" id="PTHR10543">
    <property type="entry name" value="BETA-CAROTENE DIOXYGENASE"/>
    <property type="match status" value="1"/>
</dbReference>
<keyword evidence="4 5" id="KW-0408">Iron</keyword>
<dbReference type="InterPro" id="IPR004294">
    <property type="entry name" value="Carotenoid_Oase"/>
</dbReference>
<keyword evidence="8" id="KW-1185">Reference proteome</keyword>
<feature type="binding site" evidence="5">
    <location>
        <position position="283"/>
    </location>
    <ligand>
        <name>Fe cation</name>
        <dbReference type="ChEBI" id="CHEBI:24875"/>
        <note>catalytic</note>
    </ligand>
</feature>
<sequence length="490" mass="55185">MTERFPDSPVFTGWEAPQRFEGDIYDLEIDGEIPPDLDGALFRVTPDRQYPPRFDNDIFFNGDGSVSSFRIKDGHVDFKVRYIRTPRYLSEHQARRSLFGMYRNPFTDDPSVAGLSRSTGNTNVVVHNGLLWALKEDSLPYAMDPETLETIGESNFAGQIRSRTFTAHPKWDPRTGDMYCFGYEARGLATPDLAYYVIDPAGVVRHEAWFRMPYPGMVHDMALTENHVIFPIMPFSSSLERMKAGGQHWVWEPDVDVYFGVIPRNGGGEDVRWFHAPNAFPGHTINAFEDKGKIYLDVLLVTGRTFFPWWPDAQGRTGDAMNGDVMRIEIDLRRRDLIAEPTVLTPIIADLPAVDDRYVSTSYRHAYLTTADPAALEMPVRAKPYNGYFTGFLHVDAHTGAVRGTWAPGALATVQEPVFVPRDSTAAEGEGYLMAVVNRHDEVRSELVVLDSTRIDAGPIATARLPFRMKNGIHGSWADATQFRPRMVEG</sequence>
<accession>A0A9X2EEI1</accession>
<dbReference type="RefSeq" id="WP_251918666.1">
    <property type="nucleotide sequence ID" value="NZ_JAMRXG010000030.1"/>
</dbReference>
<evidence type="ECO:0000313" key="7">
    <source>
        <dbReference type="EMBL" id="MCM6778926.1"/>
    </source>
</evidence>
<proteinExistence type="inferred from homology"/>
<evidence type="ECO:0000313" key="8">
    <source>
        <dbReference type="Proteomes" id="UP001139157"/>
    </source>
</evidence>
<evidence type="ECO:0000256" key="5">
    <source>
        <dbReference type="PIRSR" id="PIRSR604294-1"/>
    </source>
</evidence>
<name>A0A9X2EEI1_9NOCA</name>
<feature type="binding site" evidence="5">
    <location>
        <position position="219"/>
    </location>
    <ligand>
        <name>Fe cation</name>
        <dbReference type="ChEBI" id="CHEBI:24875"/>
        <note>catalytic</note>
    </ligand>
</feature>
<dbReference type="GO" id="GO:0010436">
    <property type="term" value="F:carotenoid dioxygenase activity"/>
    <property type="evidence" value="ECO:0007669"/>
    <property type="project" value="TreeGrafter"/>
</dbReference>
<keyword evidence="2 5" id="KW-0479">Metal-binding</keyword>
<comment type="similarity">
    <text evidence="1 6">Belongs to the carotenoid oxygenase family.</text>
</comment>
<feature type="binding site" evidence="5">
    <location>
        <position position="474"/>
    </location>
    <ligand>
        <name>Fe cation</name>
        <dbReference type="ChEBI" id="CHEBI:24875"/>
        <note>catalytic</note>
    </ligand>
</feature>
<comment type="caution">
    <text evidence="7">The sequence shown here is derived from an EMBL/GenBank/DDBJ whole genome shotgun (WGS) entry which is preliminary data.</text>
</comment>